<reference evidence="2 3" key="1">
    <citation type="submission" date="2023-03" db="EMBL/GenBank/DDBJ databases">
        <title>High recombination rates correlate with genetic variation in Cardiocondyla obscurior ants.</title>
        <authorList>
            <person name="Errbii M."/>
        </authorList>
    </citation>
    <scope>NUCLEOTIDE SEQUENCE [LARGE SCALE GENOMIC DNA]</scope>
    <source>
        <strain evidence="2">Alpha-2009</strain>
        <tissue evidence="2">Whole body</tissue>
    </source>
</reference>
<feature type="compositionally biased region" description="Basic and acidic residues" evidence="1">
    <location>
        <begin position="29"/>
        <end position="40"/>
    </location>
</feature>
<proteinExistence type="predicted"/>
<accession>A0AAW2FKQ1</accession>
<evidence type="ECO:0000313" key="2">
    <source>
        <dbReference type="EMBL" id="KAL0114522.1"/>
    </source>
</evidence>
<dbReference type="Proteomes" id="UP001430953">
    <property type="component" value="Unassembled WGS sequence"/>
</dbReference>
<name>A0AAW2FKQ1_9HYME</name>
<gene>
    <name evidence="2" type="ORF">PUN28_011659</name>
</gene>
<dbReference type="EMBL" id="JADYXP020000011">
    <property type="protein sequence ID" value="KAL0114522.1"/>
    <property type="molecule type" value="Genomic_DNA"/>
</dbReference>
<evidence type="ECO:0000313" key="3">
    <source>
        <dbReference type="Proteomes" id="UP001430953"/>
    </source>
</evidence>
<organism evidence="2 3">
    <name type="scientific">Cardiocondyla obscurior</name>
    <dbReference type="NCBI Taxonomy" id="286306"/>
    <lineage>
        <taxon>Eukaryota</taxon>
        <taxon>Metazoa</taxon>
        <taxon>Ecdysozoa</taxon>
        <taxon>Arthropoda</taxon>
        <taxon>Hexapoda</taxon>
        <taxon>Insecta</taxon>
        <taxon>Pterygota</taxon>
        <taxon>Neoptera</taxon>
        <taxon>Endopterygota</taxon>
        <taxon>Hymenoptera</taxon>
        <taxon>Apocrita</taxon>
        <taxon>Aculeata</taxon>
        <taxon>Formicoidea</taxon>
        <taxon>Formicidae</taxon>
        <taxon>Myrmicinae</taxon>
        <taxon>Cardiocondyla</taxon>
    </lineage>
</organism>
<feature type="region of interest" description="Disordered" evidence="1">
    <location>
        <begin position="27"/>
        <end position="63"/>
    </location>
</feature>
<sequence>MQFKRGGWQYSEADGVVTMLGNARQAFPAKRDGGGGERRTRMTGKGMAENGDNHTIRDVRVRPRSSKMEPYCNTHTCVFNVALVASFSPRNPVGLILKTPFDIDKGSLFASRGKISMEKLEARRHRSNSEGK</sequence>
<protein>
    <submittedName>
        <fullName evidence="2">Uncharacterized protein</fullName>
    </submittedName>
</protein>
<feature type="compositionally biased region" description="Basic and acidic residues" evidence="1">
    <location>
        <begin position="51"/>
        <end position="61"/>
    </location>
</feature>
<comment type="caution">
    <text evidence="2">The sequence shown here is derived from an EMBL/GenBank/DDBJ whole genome shotgun (WGS) entry which is preliminary data.</text>
</comment>
<keyword evidence="3" id="KW-1185">Reference proteome</keyword>
<evidence type="ECO:0000256" key="1">
    <source>
        <dbReference type="SAM" id="MobiDB-lite"/>
    </source>
</evidence>
<dbReference type="AlphaFoldDB" id="A0AAW2FKQ1"/>